<organism evidence="2 3">
    <name type="scientific">Rhipicephalus microplus</name>
    <name type="common">Cattle tick</name>
    <name type="synonym">Boophilus microplus</name>
    <dbReference type="NCBI Taxonomy" id="6941"/>
    <lineage>
        <taxon>Eukaryota</taxon>
        <taxon>Metazoa</taxon>
        <taxon>Ecdysozoa</taxon>
        <taxon>Arthropoda</taxon>
        <taxon>Chelicerata</taxon>
        <taxon>Arachnida</taxon>
        <taxon>Acari</taxon>
        <taxon>Parasitiformes</taxon>
        <taxon>Ixodida</taxon>
        <taxon>Ixodoidea</taxon>
        <taxon>Ixodidae</taxon>
        <taxon>Rhipicephalinae</taxon>
        <taxon>Rhipicephalus</taxon>
        <taxon>Boophilus</taxon>
    </lineage>
</organism>
<evidence type="ECO:0000256" key="1">
    <source>
        <dbReference type="SAM" id="MobiDB-lite"/>
    </source>
</evidence>
<sequence>MRPNSQSRSISTVPRATTEYKPLELVYEANPPPVFTNAPGLDFEHSSLDRVEHCATTRLKITLRYSRIAADYRCRLWARRKPKIRDPERAPSVTASSGAAFSVAQQVSRLSFRHPPPPSLPLPKTSPASGTDKRRRTRRSPPVSRSSEPLGPASSGHEWTDATRMDTPIGALRRKGWPPGDSADRPSLPGDEGHGVVKQACQVAVTAAALSREKRKQTTGSITTPRNSRQSALAFLSDDGDEQKQGAARVTRKRVAEFNDPCVLLHAVVISPRKQQQPSSAAARRGPHGSSSRRHRLDNRIRQGCRTSSTRHETLSWQKEPGDNASLRLQPLRRRCQPSGAGSGRFTDAPVYRCPAWQHGGPPSR</sequence>
<accession>A0A9J6EN22</accession>
<protein>
    <submittedName>
        <fullName evidence="2">Uncharacterized protein</fullName>
    </submittedName>
</protein>
<feature type="compositionally biased region" description="Basic residues" evidence="1">
    <location>
        <begin position="285"/>
        <end position="297"/>
    </location>
</feature>
<reference evidence="2" key="2">
    <citation type="submission" date="2021-09" db="EMBL/GenBank/DDBJ databases">
        <authorList>
            <person name="Jia N."/>
            <person name="Wang J."/>
            <person name="Shi W."/>
            <person name="Du L."/>
            <person name="Sun Y."/>
            <person name="Zhan W."/>
            <person name="Jiang J."/>
            <person name="Wang Q."/>
            <person name="Zhang B."/>
            <person name="Ji P."/>
            <person name="Sakyi L.B."/>
            <person name="Cui X."/>
            <person name="Yuan T."/>
            <person name="Jiang B."/>
            <person name="Yang W."/>
            <person name="Lam T.T.-Y."/>
            <person name="Chang Q."/>
            <person name="Ding S."/>
            <person name="Wang X."/>
            <person name="Zhu J."/>
            <person name="Ruan X."/>
            <person name="Zhao L."/>
            <person name="Wei J."/>
            <person name="Que T."/>
            <person name="Du C."/>
            <person name="Cheng J."/>
            <person name="Dai P."/>
            <person name="Han X."/>
            <person name="Huang E."/>
            <person name="Gao Y."/>
            <person name="Liu J."/>
            <person name="Shao H."/>
            <person name="Ye R."/>
            <person name="Li L."/>
            <person name="Wei W."/>
            <person name="Wang X."/>
            <person name="Wang C."/>
            <person name="Huo Q."/>
            <person name="Li W."/>
            <person name="Guo W."/>
            <person name="Chen H."/>
            <person name="Chen S."/>
            <person name="Zhou L."/>
            <person name="Zhou L."/>
            <person name="Ni X."/>
            <person name="Tian J."/>
            <person name="Zhou Y."/>
            <person name="Sheng Y."/>
            <person name="Liu T."/>
            <person name="Pan Y."/>
            <person name="Xia L."/>
            <person name="Li J."/>
            <person name="Zhao F."/>
            <person name="Cao W."/>
        </authorList>
    </citation>
    <scope>NUCLEOTIDE SEQUENCE</scope>
    <source>
        <strain evidence="2">Rmic-2018</strain>
        <tissue evidence="2">Larvae</tissue>
    </source>
</reference>
<proteinExistence type="predicted"/>
<evidence type="ECO:0000313" key="2">
    <source>
        <dbReference type="EMBL" id="KAH8035794.1"/>
    </source>
</evidence>
<dbReference type="EMBL" id="JABSTU010000003">
    <property type="protein sequence ID" value="KAH8035794.1"/>
    <property type="molecule type" value="Genomic_DNA"/>
</dbReference>
<keyword evidence="3" id="KW-1185">Reference proteome</keyword>
<name>A0A9J6EN22_RHIMP</name>
<dbReference type="Proteomes" id="UP000821866">
    <property type="component" value="Chromosome 11"/>
</dbReference>
<evidence type="ECO:0000313" key="3">
    <source>
        <dbReference type="Proteomes" id="UP000821866"/>
    </source>
</evidence>
<reference evidence="2" key="1">
    <citation type="journal article" date="2020" name="Cell">
        <title>Large-Scale Comparative Analyses of Tick Genomes Elucidate Their Genetic Diversity and Vector Capacities.</title>
        <authorList>
            <consortium name="Tick Genome and Microbiome Consortium (TIGMIC)"/>
            <person name="Jia N."/>
            <person name="Wang J."/>
            <person name="Shi W."/>
            <person name="Du L."/>
            <person name="Sun Y."/>
            <person name="Zhan W."/>
            <person name="Jiang J.F."/>
            <person name="Wang Q."/>
            <person name="Zhang B."/>
            <person name="Ji P."/>
            <person name="Bell-Sakyi L."/>
            <person name="Cui X.M."/>
            <person name="Yuan T.T."/>
            <person name="Jiang B.G."/>
            <person name="Yang W.F."/>
            <person name="Lam T.T."/>
            <person name="Chang Q.C."/>
            <person name="Ding S.J."/>
            <person name="Wang X.J."/>
            <person name="Zhu J.G."/>
            <person name="Ruan X.D."/>
            <person name="Zhao L."/>
            <person name="Wei J.T."/>
            <person name="Ye R.Z."/>
            <person name="Que T.C."/>
            <person name="Du C.H."/>
            <person name="Zhou Y.H."/>
            <person name="Cheng J.X."/>
            <person name="Dai P.F."/>
            <person name="Guo W.B."/>
            <person name="Han X.H."/>
            <person name="Huang E.J."/>
            <person name="Li L.F."/>
            <person name="Wei W."/>
            <person name="Gao Y.C."/>
            <person name="Liu J.Z."/>
            <person name="Shao H.Z."/>
            <person name="Wang X."/>
            <person name="Wang C.C."/>
            <person name="Yang T.C."/>
            <person name="Huo Q.B."/>
            <person name="Li W."/>
            <person name="Chen H.Y."/>
            <person name="Chen S.E."/>
            <person name="Zhou L.G."/>
            <person name="Ni X.B."/>
            <person name="Tian J.H."/>
            <person name="Sheng Y."/>
            <person name="Liu T."/>
            <person name="Pan Y.S."/>
            <person name="Xia L.Y."/>
            <person name="Li J."/>
            <person name="Zhao F."/>
            <person name="Cao W.C."/>
        </authorList>
    </citation>
    <scope>NUCLEOTIDE SEQUENCE</scope>
    <source>
        <strain evidence="2">Rmic-2018</strain>
    </source>
</reference>
<gene>
    <name evidence="2" type="ORF">HPB51_008621</name>
</gene>
<feature type="region of interest" description="Disordered" evidence="1">
    <location>
        <begin position="270"/>
        <end position="365"/>
    </location>
</feature>
<feature type="region of interest" description="Disordered" evidence="1">
    <location>
        <begin position="111"/>
        <end position="194"/>
    </location>
</feature>
<feature type="region of interest" description="Disordered" evidence="1">
    <location>
        <begin position="209"/>
        <end position="229"/>
    </location>
</feature>
<feature type="compositionally biased region" description="Polar residues" evidence="1">
    <location>
        <begin position="218"/>
        <end position="229"/>
    </location>
</feature>
<dbReference type="AlphaFoldDB" id="A0A9J6EN22"/>
<comment type="caution">
    <text evidence="2">The sequence shown here is derived from an EMBL/GenBank/DDBJ whole genome shotgun (WGS) entry which is preliminary data.</text>
</comment>